<evidence type="ECO:0000256" key="2">
    <source>
        <dbReference type="SAM" id="SignalP"/>
    </source>
</evidence>
<dbReference type="AlphaFoldDB" id="B2VS07"/>
<dbReference type="OMA" id="NDGAINC"/>
<dbReference type="HOGENOM" id="CLU_943785_0_0_1"/>
<feature type="signal peptide" evidence="2">
    <location>
        <begin position="1"/>
        <end position="20"/>
    </location>
</feature>
<reference evidence="4" key="1">
    <citation type="journal article" date="2013" name="G3 (Bethesda)">
        <title>Comparative genomics of a plant-pathogenic fungus, Pyrenophora tritici-repentis, reveals transduplication and the impact of repeat elements on pathogenicity and population divergence.</title>
        <authorList>
            <person name="Manning V.A."/>
            <person name="Pandelova I."/>
            <person name="Dhillon B."/>
            <person name="Wilhelm L.J."/>
            <person name="Goodwin S.B."/>
            <person name="Berlin A.M."/>
            <person name="Figueroa M."/>
            <person name="Freitag M."/>
            <person name="Hane J.K."/>
            <person name="Henrissat B."/>
            <person name="Holman W.H."/>
            <person name="Kodira C.D."/>
            <person name="Martin J."/>
            <person name="Oliver R.P."/>
            <person name="Robbertse B."/>
            <person name="Schackwitz W."/>
            <person name="Schwartz D.C."/>
            <person name="Spatafora J.W."/>
            <person name="Turgeon B.G."/>
            <person name="Yandava C."/>
            <person name="Young S."/>
            <person name="Zhou S."/>
            <person name="Zeng Q."/>
            <person name="Grigoriev I.V."/>
            <person name="Ma L.-J."/>
            <person name="Ciuffetti L.M."/>
        </authorList>
    </citation>
    <scope>NUCLEOTIDE SEQUENCE [LARGE SCALE GENOMIC DNA]</scope>
    <source>
        <strain evidence="4">Pt-1C-BFP</strain>
    </source>
</reference>
<feature type="region of interest" description="Disordered" evidence="1">
    <location>
        <begin position="149"/>
        <end position="172"/>
    </location>
</feature>
<name>B2VS07_PYRTR</name>
<proteinExistence type="predicted"/>
<keyword evidence="2" id="KW-0732">Signal</keyword>
<dbReference type="Proteomes" id="UP000001471">
    <property type="component" value="Unassembled WGS sequence"/>
</dbReference>
<evidence type="ECO:0000256" key="1">
    <source>
        <dbReference type="SAM" id="MobiDB-lite"/>
    </source>
</evidence>
<accession>B2VS07</accession>
<dbReference type="InParanoid" id="B2VS07"/>
<dbReference type="KEGG" id="ptrr:6339909"/>
<protein>
    <submittedName>
        <fullName evidence="3">Uncharacterized protein</fullName>
    </submittedName>
</protein>
<dbReference type="EMBL" id="DS231615">
    <property type="protein sequence ID" value="EDU39784.1"/>
    <property type="molecule type" value="Genomic_DNA"/>
</dbReference>
<feature type="chain" id="PRO_5002782575" evidence="2">
    <location>
        <begin position="21"/>
        <end position="295"/>
    </location>
</feature>
<dbReference type="GeneID" id="6339909"/>
<evidence type="ECO:0000313" key="3">
    <source>
        <dbReference type="EMBL" id="EDU39784.1"/>
    </source>
</evidence>
<organism evidence="3 4">
    <name type="scientific">Pyrenophora tritici-repentis (strain Pt-1C-BFP)</name>
    <name type="common">Wheat tan spot fungus</name>
    <name type="synonym">Drechslera tritici-repentis</name>
    <dbReference type="NCBI Taxonomy" id="426418"/>
    <lineage>
        <taxon>Eukaryota</taxon>
        <taxon>Fungi</taxon>
        <taxon>Dikarya</taxon>
        <taxon>Ascomycota</taxon>
        <taxon>Pezizomycotina</taxon>
        <taxon>Dothideomycetes</taxon>
        <taxon>Pleosporomycetidae</taxon>
        <taxon>Pleosporales</taxon>
        <taxon>Pleosporineae</taxon>
        <taxon>Pleosporaceae</taxon>
        <taxon>Pyrenophora</taxon>
    </lineage>
</organism>
<dbReference type="OrthoDB" id="10340983at2759"/>
<gene>
    <name evidence="3" type="ORF">PTRG_00346</name>
</gene>
<evidence type="ECO:0000313" key="4">
    <source>
        <dbReference type="Proteomes" id="UP000001471"/>
    </source>
</evidence>
<sequence length="295" mass="32567">MLFWITFLAWLAVCVSFGSAAPVEQSVNSTIVSAWDVYPYSLQIHLLRSSPIQSYKWVIFPGPSGVRVNPCGDNRFEQVYQGDGFGALFDVMRQPIWPARYDEEGRALPATTLTMAKWSTLLLALMATALIFVSTSAAKPIRLMCTEVPDDDSGDISTSDKPNNPEPESAKHSVQILLSLANDRDYNWILFQGPAKIPVSPCPTYPKPFEAVSMSPSIHYPKDTIKQPPGPPAMSLDMDPWDGRTNCKWVTTGGNDAGLVQCDDYASSCAKDGQFMDGPIYCQGVFFHRAFACEF</sequence>